<dbReference type="EMBL" id="JALKCH010000004">
    <property type="protein sequence ID" value="MCK0196512.1"/>
    <property type="molecule type" value="Genomic_DNA"/>
</dbReference>
<sequence>MHDPTLVHTGQRRFRAGALMFALAALVALGLTGWRYLTPLSGVTGAGGALLAMFGAFILVLAGLMLLRVPRGRWRSLLLGLSALGVALTLIAELFLHGWGASVALAVAVIAIAVEILTPPARRVAS</sequence>
<evidence type="ECO:0000313" key="2">
    <source>
        <dbReference type="EMBL" id="MCK0196512.1"/>
    </source>
</evidence>
<keyword evidence="1" id="KW-1133">Transmembrane helix</keyword>
<feature type="transmembrane region" description="Helical" evidence="1">
    <location>
        <begin position="16"/>
        <end position="37"/>
    </location>
</feature>
<evidence type="ECO:0000256" key="1">
    <source>
        <dbReference type="SAM" id="Phobius"/>
    </source>
</evidence>
<feature type="transmembrane region" description="Helical" evidence="1">
    <location>
        <begin position="43"/>
        <end position="67"/>
    </location>
</feature>
<gene>
    <name evidence="2" type="ORF">MWN34_06255</name>
</gene>
<dbReference type="Proteomes" id="UP001203284">
    <property type="component" value="Unassembled WGS sequence"/>
</dbReference>
<evidence type="ECO:0008006" key="4">
    <source>
        <dbReference type="Google" id="ProtNLM"/>
    </source>
</evidence>
<name>A0ABT0D995_9HYPH</name>
<organism evidence="2 3">
    <name type="scientific">Ancylobacter crimeensis</name>
    <dbReference type="NCBI Taxonomy" id="2579147"/>
    <lineage>
        <taxon>Bacteria</taxon>
        <taxon>Pseudomonadati</taxon>
        <taxon>Pseudomonadota</taxon>
        <taxon>Alphaproteobacteria</taxon>
        <taxon>Hyphomicrobiales</taxon>
        <taxon>Xanthobacteraceae</taxon>
        <taxon>Ancylobacter</taxon>
    </lineage>
</organism>
<keyword evidence="1" id="KW-0472">Membrane</keyword>
<proteinExistence type="predicted"/>
<protein>
    <recommendedName>
        <fullName evidence="4">Integral membrane protein</fullName>
    </recommendedName>
</protein>
<reference evidence="2 3" key="1">
    <citation type="submission" date="2022-04" db="EMBL/GenBank/DDBJ databases">
        <authorList>
            <person name="Grouzdev D.S."/>
            <person name="Pantiukh K.S."/>
            <person name="Krutkina M.S."/>
        </authorList>
    </citation>
    <scope>NUCLEOTIDE SEQUENCE [LARGE SCALE GENOMIC DNA]</scope>
    <source>
        <strain evidence="2 3">6x-1</strain>
    </source>
</reference>
<accession>A0ABT0D995</accession>
<keyword evidence="1" id="KW-0812">Transmembrane</keyword>
<comment type="caution">
    <text evidence="2">The sequence shown here is derived from an EMBL/GenBank/DDBJ whole genome shotgun (WGS) entry which is preliminary data.</text>
</comment>
<dbReference type="RefSeq" id="WP_247027696.1">
    <property type="nucleotide sequence ID" value="NZ_JALKCH010000004.1"/>
</dbReference>
<evidence type="ECO:0000313" key="3">
    <source>
        <dbReference type="Proteomes" id="UP001203284"/>
    </source>
</evidence>
<feature type="transmembrane region" description="Helical" evidence="1">
    <location>
        <begin position="74"/>
        <end position="92"/>
    </location>
</feature>
<feature type="transmembrane region" description="Helical" evidence="1">
    <location>
        <begin position="98"/>
        <end position="117"/>
    </location>
</feature>
<keyword evidence="3" id="KW-1185">Reference proteome</keyword>